<gene>
    <name evidence="1" type="ORF">C2846_18125</name>
</gene>
<dbReference type="AlphaFoldDB" id="A0A396S829"/>
<keyword evidence="2" id="KW-1185">Reference proteome</keyword>
<dbReference type="RefSeq" id="WP_119702153.1">
    <property type="nucleotide sequence ID" value="NZ_QJSA01000025.1"/>
</dbReference>
<accession>A0A396S829</accession>
<name>A0A396S829_9PSED</name>
<evidence type="ECO:0000313" key="1">
    <source>
        <dbReference type="EMBL" id="RHW19565.1"/>
    </source>
</evidence>
<dbReference type="InterPro" id="IPR036457">
    <property type="entry name" value="PPM-type-like_dom_sf"/>
</dbReference>
<dbReference type="Gene3D" id="3.60.40.10">
    <property type="entry name" value="PPM-type phosphatase domain"/>
    <property type="match status" value="1"/>
</dbReference>
<protein>
    <recommendedName>
        <fullName evidence="3">Protein phosphatase 2C domain-containing protein</fullName>
    </recommendedName>
</protein>
<organism evidence="1 2">
    <name type="scientific">Pseudomonas jilinensis</name>
    <dbReference type="NCBI Taxonomy" id="2078689"/>
    <lineage>
        <taxon>Bacteria</taxon>
        <taxon>Pseudomonadati</taxon>
        <taxon>Pseudomonadota</taxon>
        <taxon>Gammaproteobacteria</taxon>
        <taxon>Pseudomonadales</taxon>
        <taxon>Pseudomonadaceae</taxon>
        <taxon>Pseudomonas</taxon>
    </lineage>
</organism>
<dbReference type="OrthoDB" id="6402115at2"/>
<dbReference type="Proteomes" id="UP000265745">
    <property type="component" value="Unassembled WGS sequence"/>
</dbReference>
<reference evidence="1 2" key="1">
    <citation type="submission" date="2018-06" db="EMBL/GenBank/DDBJ databases">
        <title>Pseudomonas jilinensis sp. nov., isolated from the production water of Jilin Oilfield in China.</title>
        <authorList>
            <person name="Wang J."/>
        </authorList>
    </citation>
    <scope>NUCLEOTIDE SEQUENCE [LARGE SCALE GENOMIC DNA]</scope>
    <source>
        <strain evidence="1 2">JS15-10A1</strain>
    </source>
</reference>
<dbReference type="EMBL" id="QJSA01000025">
    <property type="protein sequence ID" value="RHW19565.1"/>
    <property type="molecule type" value="Genomic_DNA"/>
</dbReference>
<sequence>MQAHWLSRKGRQRQGNCDAGALALKDYQVCAIIVDAAEHHGTRPGEFANHWAQQVIQFLSVTAGPVQPQQACAILREAQRQLRDQYLLEIGSYCLVMLNAQQRTGVLLHTGDCIAAVALHDHMRWLVKPHTLPGQGWVIDQAERHRLTRSLNARRFSKPGVCQFDLPQGASLHLCTDGYWAEHLQEKIPLHLLQDDASNLRLEIDANQPDRLTLESDIDNFYVDANLRHLSTRQHHYPAKTLGTVSDNA</sequence>
<dbReference type="SUPFAM" id="SSF81606">
    <property type="entry name" value="PP2C-like"/>
    <property type="match status" value="1"/>
</dbReference>
<evidence type="ECO:0000313" key="2">
    <source>
        <dbReference type="Proteomes" id="UP000265745"/>
    </source>
</evidence>
<proteinExistence type="predicted"/>
<evidence type="ECO:0008006" key="3">
    <source>
        <dbReference type="Google" id="ProtNLM"/>
    </source>
</evidence>
<comment type="caution">
    <text evidence="1">The sequence shown here is derived from an EMBL/GenBank/DDBJ whole genome shotgun (WGS) entry which is preliminary data.</text>
</comment>